<dbReference type="GO" id="GO:0003700">
    <property type="term" value="F:DNA-binding transcription factor activity"/>
    <property type="evidence" value="ECO:0007669"/>
    <property type="project" value="InterPro"/>
</dbReference>
<dbReference type="PANTHER" id="PTHR30346">
    <property type="entry name" value="TRANSCRIPTIONAL DUAL REGULATOR HCAR-RELATED"/>
    <property type="match status" value="1"/>
</dbReference>
<dbReference type="PROSITE" id="PS50931">
    <property type="entry name" value="HTH_LYSR"/>
    <property type="match status" value="1"/>
</dbReference>
<dbReference type="SUPFAM" id="SSF46785">
    <property type="entry name" value="Winged helix' DNA-binding domain"/>
    <property type="match status" value="1"/>
</dbReference>
<evidence type="ECO:0000313" key="7">
    <source>
        <dbReference type="EMBL" id="MPY40666.1"/>
    </source>
</evidence>
<dbReference type="AlphaFoldDB" id="A0A5N8W1B7"/>
<evidence type="ECO:0000256" key="1">
    <source>
        <dbReference type="ARBA" id="ARBA00009437"/>
    </source>
</evidence>
<dbReference type="Proteomes" id="UP000326979">
    <property type="component" value="Unassembled WGS sequence"/>
</dbReference>
<dbReference type="SUPFAM" id="SSF53850">
    <property type="entry name" value="Periplasmic binding protein-like II"/>
    <property type="match status" value="1"/>
</dbReference>
<protein>
    <submittedName>
        <fullName evidence="7">LysR family transcriptional regulator</fullName>
    </submittedName>
</protein>
<evidence type="ECO:0000256" key="4">
    <source>
        <dbReference type="ARBA" id="ARBA00023163"/>
    </source>
</evidence>
<feature type="region of interest" description="Disordered" evidence="5">
    <location>
        <begin position="72"/>
        <end position="102"/>
    </location>
</feature>
<comment type="caution">
    <text evidence="7">The sequence shown here is derived from an EMBL/GenBank/DDBJ whole genome shotgun (WGS) entry which is preliminary data.</text>
</comment>
<dbReference type="PANTHER" id="PTHR30346:SF0">
    <property type="entry name" value="HCA OPERON TRANSCRIPTIONAL ACTIVATOR HCAR"/>
    <property type="match status" value="1"/>
</dbReference>
<comment type="similarity">
    <text evidence="1">Belongs to the LysR transcriptional regulatory family.</text>
</comment>
<dbReference type="GO" id="GO:0032993">
    <property type="term" value="C:protein-DNA complex"/>
    <property type="evidence" value="ECO:0007669"/>
    <property type="project" value="TreeGrafter"/>
</dbReference>
<dbReference type="Gene3D" id="3.40.190.10">
    <property type="entry name" value="Periplasmic binding protein-like II"/>
    <property type="match status" value="2"/>
</dbReference>
<reference evidence="7 8" key="1">
    <citation type="submission" date="2019-07" db="EMBL/GenBank/DDBJ databases">
        <title>New species of Amycolatopsis and Streptomyces.</title>
        <authorList>
            <person name="Duangmal K."/>
            <person name="Teo W.F.A."/>
            <person name="Lipun K."/>
        </authorList>
    </citation>
    <scope>NUCLEOTIDE SEQUENCE [LARGE SCALE GENOMIC DNA]</scope>
    <source>
        <strain evidence="7 8">TISTR 2346</strain>
    </source>
</reference>
<dbReference type="InterPro" id="IPR000847">
    <property type="entry name" value="LysR_HTH_N"/>
</dbReference>
<evidence type="ECO:0000313" key="8">
    <source>
        <dbReference type="Proteomes" id="UP000326979"/>
    </source>
</evidence>
<gene>
    <name evidence="7" type="ORF">FNH04_12340</name>
</gene>
<name>A0A5N8W1B7_9ACTN</name>
<dbReference type="InterPro" id="IPR036388">
    <property type="entry name" value="WH-like_DNA-bd_sf"/>
</dbReference>
<evidence type="ECO:0000256" key="5">
    <source>
        <dbReference type="SAM" id="MobiDB-lite"/>
    </source>
</evidence>
<feature type="domain" description="HTH lysR-type" evidence="6">
    <location>
        <begin position="108"/>
        <end position="166"/>
    </location>
</feature>
<dbReference type="OrthoDB" id="3461141at2"/>
<evidence type="ECO:0000256" key="3">
    <source>
        <dbReference type="ARBA" id="ARBA00023125"/>
    </source>
</evidence>
<keyword evidence="3" id="KW-0238">DNA-binding</keyword>
<dbReference type="Pfam" id="PF03466">
    <property type="entry name" value="LysR_substrate"/>
    <property type="match status" value="1"/>
</dbReference>
<dbReference type="Pfam" id="PF00126">
    <property type="entry name" value="HTH_1"/>
    <property type="match status" value="1"/>
</dbReference>
<dbReference type="GO" id="GO:0003677">
    <property type="term" value="F:DNA binding"/>
    <property type="evidence" value="ECO:0007669"/>
    <property type="project" value="UniProtKB-KW"/>
</dbReference>
<dbReference type="EMBL" id="VJZE01000063">
    <property type="protein sequence ID" value="MPY40666.1"/>
    <property type="molecule type" value="Genomic_DNA"/>
</dbReference>
<feature type="compositionally biased region" description="Low complexity" evidence="5">
    <location>
        <begin position="74"/>
        <end position="85"/>
    </location>
</feature>
<dbReference type="Gene3D" id="1.10.10.10">
    <property type="entry name" value="Winged helix-like DNA-binding domain superfamily/Winged helix DNA-binding domain"/>
    <property type="match status" value="1"/>
</dbReference>
<sequence length="413" mass="44272">MRGSSLRYVCSSWPLVTPARSFVPVPTVTDGDDRVKPGEARFSRCSSSGLQWFRTSVVQDLGGSGLRWFGGGARTSAGSAGPRGRQAGRRGRGSGPRRGERDTVTADFSLRQLEYFVAVASTGSMSAAAVQCHASQTGISTAIADLERRLGVQLLVRRRAKGVFLTEAGTRVLDHAQAVLARAEDLRAGARAEQGQLAGRLTIGCYATLSPFLVPPMVDGFTRLHPAVDLQFVDGSQEEIRQALLEGACDLAFLYETGAEAGLSCTTVRSSHPYVILAPGHPMAGRESVSLAELADEPLIVYASFPAQANAERWMQSVGAKPNIRYRTSSIEAVRSLVARGLGYSMLVQRWPTETSFEGLPLASVPISDPLEEIRVVIAHAASVTPTHRARAFARYARENLAAPPQDPPSPET</sequence>
<organism evidence="7 8">
    <name type="scientific">Streptomyces phyllanthi</name>
    <dbReference type="NCBI Taxonomy" id="1803180"/>
    <lineage>
        <taxon>Bacteria</taxon>
        <taxon>Bacillati</taxon>
        <taxon>Actinomycetota</taxon>
        <taxon>Actinomycetes</taxon>
        <taxon>Kitasatosporales</taxon>
        <taxon>Streptomycetaceae</taxon>
        <taxon>Streptomyces</taxon>
    </lineage>
</organism>
<dbReference type="InterPro" id="IPR005119">
    <property type="entry name" value="LysR_subst-bd"/>
</dbReference>
<evidence type="ECO:0000259" key="6">
    <source>
        <dbReference type="PROSITE" id="PS50931"/>
    </source>
</evidence>
<keyword evidence="4" id="KW-0804">Transcription</keyword>
<dbReference type="FunFam" id="1.10.10.10:FF:000001">
    <property type="entry name" value="LysR family transcriptional regulator"/>
    <property type="match status" value="1"/>
</dbReference>
<proteinExistence type="inferred from homology"/>
<dbReference type="InterPro" id="IPR036390">
    <property type="entry name" value="WH_DNA-bd_sf"/>
</dbReference>
<keyword evidence="8" id="KW-1185">Reference proteome</keyword>
<accession>A0A5N8W1B7</accession>
<evidence type="ECO:0000256" key="2">
    <source>
        <dbReference type="ARBA" id="ARBA00023015"/>
    </source>
</evidence>
<keyword evidence="2" id="KW-0805">Transcription regulation</keyword>